<sequence length="23" mass="2736">MIRGDVEWGYEPLKSDVNTIEKR</sequence>
<reference evidence="1 2" key="1">
    <citation type="submission" date="2017-03" db="EMBL/GenBank/DDBJ databases">
        <authorList>
            <person name="Afonso C.L."/>
            <person name="Miller P.J."/>
            <person name="Scott M.A."/>
            <person name="Spackman E."/>
            <person name="Goraichik I."/>
            <person name="Dimitrov K.M."/>
            <person name="Suarez D.L."/>
            <person name="Swayne D.E."/>
        </authorList>
    </citation>
    <scope>NUCLEOTIDE SEQUENCE [LARGE SCALE GENOMIC DNA]</scope>
    <source>
        <strain evidence="1">PRJEB14757</strain>
    </source>
</reference>
<evidence type="ECO:0000313" key="1">
    <source>
        <dbReference type="EMBL" id="SLM31588.1"/>
    </source>
</evidence>
<gene>
    <name evidence="1" type="ORF">MTBBW1_370012</name>
</gene>
<dbReference type="AlphaFoldDB" id="A0A1W1HGS8"/>
<dbReference type="Proteomes" id="UP000191931">
    <property type="component" value="Unassembled WGS sequence"/>
</dbReference>
<proteinExistence type="predicted"/>
<organism evidence="1 2">
    <name type="scientific">Desulfamplus magnetovallimortis</name>
    <dbReference type="NCBI Taxonomy" id="1246637"/>
    <lineage>
        <taxon>Bacteria</taxon>
        <taxon>Pseudomonadati</taxon>
        <taxon>Thermodesulfobacteriota</taxon>
        <taxon>Desulfobacteria</taxon>
        <taxon>Desulfobacterales</taxon>
        <taxon>Desulfobacteraceae</taxon>
        <taxon>Desulfamplus</taxon>
    </lineage>
</organism>
<evidence type="ECO:0000313" key="2">
    <source>
        <dbReference type="Proteomes" id="UP000191931"/>
    </source>
</evidence>
<protein>
    <submittedName>
        <fullName evidence="1">Uncharacterized protein</fullName>
    </submittedName>
</protein>
<dbReference type="EMBL" id="FWEV01000278">
    <property type="protein sequence ID" value="SLM31588.1"/>
    <property type="molecule type" value="Genomic_DNA"/>
</dbReference>
<name>A0A1W1HGS8_9BACT</name>
<dbReference type="STRING" id="1246637.MTBBW1_370012"/>
<accession>A0A1W1HGS8</accession>
<keyword evidence="2" id="KW-1185">Reference proteome</keyword>